<evidence type="ECO:0000259" key="2">
    <source>
        <dbReference type="PROSITE" id="PS51269"/>
    </source>
</evidence>
<dbReference type="PROSITE" id="PS51269">
    <property type="entry name" value="COMM"/>
    <property type="match status" value="1"/>
</dbReference>
<dbReference type="STRING" id="5762.D2VH43"/>
<dbReference type="EMBL" id="GG738871">
    <property type="protein sequence ID" value="EFC43827.1"/>
    <property type="molecule type" value="Genomic_DNA"/>
</dbReference>
<gene>
    <name evidence="3" type="primary">AM56</name>
    <name evidence="3" type="ORF">NAEGRDRAFT_68270</name>
</gene>
<dbReference type="VEuPathDB" id="AmoebaDB:NAEGRDRAFT_68270"/>
<evidence type="ECO:0000313" key="4">
    <source>
        <dbReference type="Proteomes" id="UP000006671"/>
    </source>
</evidence>
<dbReference type="InterPro" id="IPR037354">
    <property type="entry name" value="Commd2"/>
</dbReference>
<dbReference type="PANTHER" id="PTHR15857">
    <property type="entry name" value="COMM DOMAIN CONTAINING PROTEIN 2"/>
    <property type="match status" value="1"/>
</dbReference>
<dbReference type="AlphaFoldDB" id="D2VH43"/>
<feature type="region of interest" description="Disordered" evidence="1">
    <location>
        <begin position="1"/>
        <end position="20"/>
    </location>
</feature>
<name>D2VH43_NAEGR</name>
<dbReference type="OrthoDB" id="10257479at2759"/>
<evidence type="ECO:0000313" key="3">
    <source>
        <dbReference type="EMBL" id="EFC43827.1"/>
    </source>
</evidence>
<sequence length="426" mass="49071">MSQSAREQSSSMNQISTSEALNSLQGNEDVFENLLITLRTLQMQNKRLIDFQISSYKWHLQHHDNIKKIIKGLNMLGESFERYGIEGFNITPTEDVNLREKTLEIANSLNIIPPDFQENSRSVAKSKTTSRESKSDPFEEKLTNLHSIVVGFFKKSNVSSLEREAFERELKSISDIETFSTLKEESYCTVFPIFASWFKKVDSIRYGLIYIYEGLRIFPNAFTRRANLASMKEIVNALEDLCRVSIEFITKGSLKKSIQQTAANLSLEKDDVEKGVKSLSYLFSDCAKANLDGNKFQLTIFDIPSLSDQSAGILLNYYEQNFQNIRTLFSKASSTESCYGLSTMPQYKDLEWRFEVECDRRSVRQLVEPYFTLKLITSTTSGDEKKNQAQYFNCSLHELKHIHDVLGEALKEMKSSHTRRIKYYIK</sequence>
<dbReference type="Proteomes" id="UP000006671">
    <property type="component" value="Unassembled WGS sequence"/>
</dbReference>
<protein>
    <submittedName>
        <fullName evidence="3">Uncharacterized protein AM56</fullName>
    </submittedName>
</protein>
<feature type="region of interest" description="Disordered" evidence="1">
    <location>
        <begin position="119"/>
        <end position="138"/>
    </location>
</feature>
<keyword evidence="4" id="KW-1185">Reference proteome</keyword>
<dbReference type="Pfam" id="PF07258">
    <property type="entry name" value="COMM_domain"/>
    <property type="match status" value="1"/>
</dbReference>
<dbReference type="GeneID" id="8850041"/>
<dbReference type="PANTHER" id="PTHR15857:SF0">
    <property type="entry name" value="COMM DOMAIN-CONTAINING PROTEIN 2"/>
    <property type="match status" value="1"/>
</dbReference>
<feature type="domain" description="COMM" evidence="2">
    <location>
        <begin position="346"/>
        <end position="417"/>
    </location>
</feature>
<dbReference type="RefSeq" id="XP_002676571.1">
    <property type="nucleotide sequence ID" value="XM_002676525.1"/>
</dbReference>
<reference evidence="3 4" key="1">
    <citation type="journal article" date="2010" name="Cell">
        <title>The genome of Naegleria gruberi illuminates early eukaryotic versatility.</title>
        <authorList>
            <person name="Fritz-Laylin L.K."/>
            <person name="Prochnik S.E."/>
            <person name="Ginger M.L."/>
            <person name="Dacks J.B."/>
            <person name="Carpenter M.L."/>
            <person name="Field M.C."/>
            <person name="Kuo A."/>
            <person name="Paredez A."/>
            <person name="Chapman J."/>
            <person name="Pham J."/>
            <person name="Shu S."/>
            <person name="Neupane R."/>
            <person name="Cipriano M."/>
            <person name="Mancuso J."/>
            <person name="Tu H."/>
            <person name="Salamov A."/>
            <person name="Lindquist E."/>
            <person name="Shapiro H."/>
            <person name="Lucas S."/>
            <person name="Grigoriev I.V."/>
            <person name="Cande W.Z."/>
            <person name="Fulton C."/>
            <person name="Rokhsar D.S."/>
            <person name="Dawson S.C."/>
        </authorList>
    </citation>
    <scope>NUCLEOTIDE SEQUENCE [LARGE SCALE GENOMIC DNA]</scope>
    <source>
        <strain evidence="3 4">NEG-M</strain>
    </source>
</reference>
<dbReference type="InterPro" id="IPR017920">
    <property type="entry name" value="COMM"/>
</dbReference>
<feature type="compositionally biased region" description="Basic and acidic residues" evidence="1">
    <location>
        <begin position="129"/>
        <end position="138"/>
    </location>
</feature>
<proteinExistence type="predicted"/>
<accession>D2VH43</accession>
<dbReference type="KEGG" id="ngr:NAEGRDRAFT_68270"/>
<dbReference type="InParanoid" id="D2VH43"/>
<organism evidence="4">
    <name type="scientific">Naegleria gruberi</name>
    <name type="common">Amoeba</name>
    <dbReference type="NCBI Taxonomy" id="5762"/>
    <lineage>
        <taxon>Eukaryota</taxon>
        <taxon>Discoba</taxon>
        <taxon>Heterolobosea</taxon>
        <taxon>Tetramitia</taxon>
        <taxon>Eutetramitia</taxon>
        <taxon>Vahlkampfiidae</taxon>
        <taxon>Naegleria</taxon>
    </lineage>
</organism>
<evidence type="ECO:0000256" key="1">
    <source>
        <dbReference type="SAM" id="MobiDB-lite"/>
    </source>
</evidence>